<dbReference type="SMART" id="SM00066">
    <property type="entry name" value="GAL4"/>
    <property type="match status" value="1"/>
</dbReference>
<dbReference type="Pfam" id="PF00172">
    <property type="entry name" value="Zn_clus"/>
    <property type="match status" value="1"/>
</dbReference>
<evidence type="ECO:0000259" key="5">
    <source>
        <dbReference type="PROSITE" id="PS50048"/>
    </source>
</evidence>
<keyword evidence="2" id="KW-0238">DNA-binding</keyword>
<dbReference type="PANTHER" id="PTHR37540">
    <property type="entry name" value="TRANSCRIPTION FACTOR (ACR-2), PUTATIVE-RELATED-RELATED"/>
    <property type="match status" value="1"/>
</dbReference>
<dbReference type="PROSITE" id="PS50048">
    <property type="entry name" value="ZN2_CY6_FUNGAL_2"/>
    <property type="match status" value="1"/>
</dbReference>
<dbReference type="PANTHER" id="PTHR37540:SF5">
    <property type="entry name" value="TRANSCRIPTION FACTOR DOMAIN-CONTAINING PROTEIN"/>
    <property type="match status" value="1"/>
</dbReference>
<evidence type="ECO:0000313" key="7">
    <source>
        <dbReference type="Proteomes" id="UP001610446"/>
    </source>
</evidence>
<keyword evidence="3" id="KW-0804">Transcription</keyword>
<dbReference type="InterPro" id="IPR001138">
    <property type="entry name" value="Zn2Cys6_DnaBD"/>
</dbReference>
<evidence type="ECO:0000256" key="4">
    <source>
        <dbReference type="ARBA" id="ARBA00023242"/>
    </source>
</evidence>
<protein>
    <recommendedName>
        <fullName evidence="5">Zn(2)-C6 fungal-type domain-containing protein</fullName>
    </recommendedName>
</protein>
<gene>
    <name evidence="6" type="ORF">BJY01DRAFT_254225</name>
</gene>
<dbReference type="Proteomes" id="UP001610446">
    <property type="component" value="Unassembled WGS sequence"/>
</dbReference>
<dbReference type="PROSITE" id="PS00463">
    <property type="entry name" value="ZN2_CY6_FUNGAL_1"/>
    <property type="match status" value="1"/>
</dbReference>
<keyword evidence="4" id="KW-0539">Nucleus</keyword>
<evidence type="ECO:0000256" key="1">
    <source>
        <dbReference type="ARBA" id="ARBA00023015"/>
    </source>
</evidence>
<accession>A0ABR4IV25</accession>
<keyword evidence="1" id="KW-0805">Transcription regulation</keyword>
<dbReference type="InterPro" id="IPR036864">
    <property type="entry name" value="Zn2-C6_fun-type_DNA-bd_sf"/>
</dbReference>
<proteinExistence type="predicted"/>
<keyword evidence="7" id="KW-1185">Reference proteome</keyword>
<dbReference type="EMBL" id="JBFXLU010000281">
    <property type="protein sequence ID" value="KAL2831604.1"/>
    <property type="molecule type" value="Genomic_DNA"/>
</dbReference>
<dbReference type="CDD" id="cd00067">
    <property type="entry name" value="GAL4"/>
    <property type="match status" value="1"/>
</dbReference>
<evidence type="ECO:0000313" key="6">
    <source>
        <dbReference type="EMBL" id="KAL2831604.1"/>
    </source>
</evidence>
<reference evidence="6 7" key="1">
    <citation type="submission" date="2024-07" db="EMBL/GenBank/DDBJ databases">
        <title>Section-level genome sequencing and comparative genomics of Aspergillus sections Usti and Cavernicolus.</title>
        <authorList>
            <consortium name="Lawrence Berkeley National Laboratory"/>
            <person name="Nybo J.L."/>
            <person name="Vesth T.C."/>
            <person name="Theobald S."/>
            <person name="Frisvad J.C."/>
            <person name="Larsen T.O."/>
            <person name="Kjaerboelling I."/>
            <person name="Rothschild-Mancinelli K."/>
            <person name="Lyhne E.K."/>
            <person name="Kogle M.E."/>
            <person name="Barry K."/>
            <person name="Clum A."/>
            <person name="Na H."/>
            <person name="Ledsgaard L."/>
            <person name="Lin J."/>
            <person name="Lipzen A."/>
            <person name="Kuo A."/>
            <person name="Riley R."/>
            <person name="Mondo S."/>
            <person name="Labutti K."/>
            <person name="Haridas S."/>
            <person name="Pangalinan J."/>
            <person name="Salamov A.A."/>
            <person name="Simmons B.A."/>
            <person name="Magnuson J.K."/>
            <person name="Chen J."/>
            <person name="Drula E."/>
            <person name="Henrissat B."/>
            <person name="Wiebenga A."/>
            <person name="Lubbers R.J."/>
            <person name="Gomes A.C."/>
            <person name="Makela M.R."/>
            <person name="Stajich J."/>
            <person name="Grigoriev I.V."/>
            <person name="Mortensen U.H."/>
            <person name="De Vries R.P."/>
            <person name="Baker S.E."/>
            <person name="Andersen M.R."/>
        </authorList>
    </citation>
    <scope>NUCLEOTIDE SEQUENCE [LARGE SCALE GENOMIC DNA]</scope>
    <source>
        <strain evidence="6 7">CBS 123904</strain>
    </source>
</reference>
<dbReference type="Gene3D" id="4.10.240.10">
    <property type="entry name" value="Zn(2)-C6 fungal-type DNA-binding domain"/>
    <property type="match status" value="1"/>
</dbReference>
<sequence length="488" mass="55009">MSGSEFETLALPASPIHDRISATFWRSLLQRPPRACKVCRVGKRKCDKQHPVCGRCKRLALSCSYDDLDIIQNATAKGNHVPPPDRTGTTQQVTLALSMELDPPSSYPIQERWYMPFLLQQFQQDFGMSKMSVDPKSIAYQMQTIYIRQSLIDPCIFHATMYAASAHLDAARNDRDNPITLYHQTETLHLVGQRIAQSQEGPDDGLDGAIAGVIPLAFFTYLTGHMNESRNHLDGLVQMMAAKGGGGHLGLDGLLAGLVTLSALVFTIVFDHPYLELSTLGWTDWPLRPPLRYISKLTSEVLRAFGEGQLPKIAHEVVHDIYDVTRSFNAPSPNRHRRAYISSILDRWRSERESYMNGADSPEFSTVSERLKERQTSVYRAVYLTGILFFLVVDHGDRSPDSSFIQYKLLEELTMVLRDTKDTLWLEASPVLFSWLCLTGAAASEGAQQRAWFYYRQGPIFMALVNGPACIQDVLSYYTWLRNYATPS</sequence>
<comment type="caution">
    <text evidence="6">The sequence shown here is derived from an EMBL/GenBank/DDBJ whole genome shotgun (WGS) entry which is preliminary data.</text>
</comment>
<feature type="domain" description="Zn(2)-C6 fungal-type" evidence="5">
    <location>
        <begin position="35"/>
        <end position="65"/>
    </location>
</feature>
<organism evidence="6 7">
    <name type="scientific">Aspergillus pseudoustus</name>
    <dbReference type="NCBI Taxonomy" id="1810923"/>
    <lineage>
        <taxon>Eukaryota</taxon>
        <taxon>Fungi</taxon>
        <taxon>Dikarya</taxon>
        <taxon>Ascomycota</taxon>
        <taxon>Pezizomycotina</taxon>
        <taxon>Eurotiomycetes</taxon>
        <taxon>Eurotiomycetidae</taxon>
        <taxon>Eurotiales</taxon>
        <taxon>Aspergillaceae</taxon>
        <taxon>Aspergillus</taxon>
        <taxon>Aspergillus subgen. Nidulantes</taxon>
    </lineage>
</organism>
<evidence type="ECO:0000256" key="3">
    <source>
        <dbReference type="ARBA" id="ARBA00023163"/>
    </source>
</evidence>
<evidence type="ECO:0000256" key="2">
    <source>
        <dbReference type="ARBA" id="ARBA00023125"/>
    </source>
</evidence>
<dbReference type="SUPFAM" id="SSF57701">
    <property type="entry name" value="Zn2/Cys6 DNA-binding domain"/>
    <property type="match status" value="1"/>
</dbReference>
<name>A0ABR4IV25_9EURO</name>